<evidence type="ECO:0000313" key="2">
    <source>
        <dbReference type="EMBL" id="MBB5055793.1"/>
    </source>
</evidence>
<organism evidence="2 3">
    <name type="scientific">Granulicella aggregans</name>
    <dbReference type="NCBI Taxonomy" id="474949"/>
    <lineage>
        <taxon>Bacteria</taxon>
        <taxon>Pseudomonadati</taxon>
        <taxon>Acidobacteriota</taxon>
        <taxon>Terriglobia</taxon>
        <taxon>Terriglobales</taxon>
        <taxon>Acidobacteriaceae</taxon>
        <taxon>Granulicella</taxon>
    </lineage>
</organism>
<evidence type="ECO:0000256" key="1">
    <source>
        <dbReference type="SAM" id="MobiDB-lite"/>
    </source>
</evidence>
<keyword evidence="3" id="KW-1185">Reference proteome</keyword>
<feature type="region of interest" description="Disordered" evidence="1">
    <location>
        <begin position="63"/>
        <end position="84"/>
    </location>
</feature>
<comment type="caution">
    <text evidence="2">The sequence shown here is derived from an EMBL/GenBank/DDBJ whole genome shotgun (WGS) entry which is preliminary data.</text>
</comment>
<protein>
    <submittedName>
        <fullName evidence="2">Uncharacterized protein</fullName>
    </submittedName>
</protein>
<dbReference type="AlphaFoldDB" id="A0A7W7Z9I3"/>
<dbReference type="RefSeq" id="WP_184213539.1">
    <property type="nucleotide sequence ID" value="NZ_JACHIP010000001.1"/>
</dbReference>
<reference evidence="2 3" key="1">
    <citation type="submission" date="2020-08" db="EMBL/GenBank/DDBJ databases">
        <title>Genomic Encyclopedia of Type Strains, Phase IV (KMG-V): Genome sequencing to study the core and pangenomes of soil and plant-associated prokaryotes.</title>
        <authorList>
            <person name="Whitman W."/>
        </authorList>
    </citation>
    <scope>NUCLEOTIDE SEQUENCE [LARGE SCALE GENOMIC DNA]</scope>
    <source>
        <strain evidence="2 3">M8UP14</strain>
    </source>
</reference>
<dbReference type="EMBL" id="JACHIP010000001">
    <property type="protein sequence ID" value="MBB5055793.1"/>
    <property type="molecule type" value="Genomic_DNA"/>
</dbReference>
<name>A0A7W7Z9I3_9BACT</name>
<evidence type="ECO:0000313" key="3">
    <source>
        <dbReference type="Proteomes" id="UP000540989"/>
    </source>
</evidence>
<sequence length="84" mass="9422">MPYIYIDKILNELRPELLSAMHAAVDREVRAGQKVDVQRLYRAFTRAAVGQCANPVRVSEKCVETNMSRPNKGAGKSGNHDHEI</sequence>
<proteinExistence type="predicted"/>
<dbReference type="Proteomes" id="UP000540989">
    <property type="component" value="Unassembled WGS sequence"/>
</dbReference>
<accession>A0A7W7Z9I3</accession>
<gene>
    <name evidence="2" type="ORF">HDF16_000462</name>
</gene>